<dbReference type="InterPro" id="IPR043733">
    <property type="entry name" value="DUF5677"/>
</dbReference>
<dbReference type="Proteomes" id="UP001229409">
    <property type="component" value="Unassembled WGS sequence"/>
</dbReference>
<sequence length="286" mass="33624">MLKAEIEKLYKDHTMDDQRNLQLSKCISYGELVIQEIINQKKKITNSDLIVLVIYRKILELLDGLFLLADHQSYSSSVIVLRSLFETSTNFVYILIDPKKIEERTNYYYVGYALEEIKVCEALISNGKNNSTFSADKLQKTIDGHFINLNGKHNEIYKEWMQLKEKLATQRRNPDFYPHWYSVFRGPRSLKQLAEKANLKDIYEQIYSNFSLESHGFVSLTGLRKTKDDGVKFLPLRSDNPLKMQTYLGTRLFLMCTSYLIKIYLIHQLEDFEDFLEDINEHFILS</sequence>
<dbReference type="RefSeq" id="WP_279832272.1">
    <property type="nucleotide sequence ID" value="NZ_JARVWT010000002.1"/>
</dbReference>
<name>A0AAP3ZWC3_PAEPO</name>
<dbReference type="Pfam" id="PF18928">
    <property type="entry name" value="DUF5677"/>
    <property type="match status" value="1"/>
</dbReference>
<comment type="caution">
    <text evidence="1">The sequence shown here is derived from an EMBL/GenBank/DDBJ whole genome shotgun (WGS) entry which is preliminary data.</text>
</comment>
<evidence type="ECO:0000313" key="2">
    <source>
        <dbReference type="Proteomes" id="UP001229409"/>
    </source>
</evidence>
<organism evidence="1 2">
    <name type="scientific">Paenibacillus polymyxa</name>
    <name type="common">Bacillus polymyxa</name>
    <dbReference type="NCBI Taxonomy" id="1406"/>
    <lineage>
        <taxon>Bacteria</taxon>
        <taxon>Bacillati</taxon>
        <taxon>Bacillota</taxon>
        <taxon>Bacilli</taxon>
        <taxon>Bacillales</taxon>
        <taxon>Paenibacillaceae</taxon>
        <taxon>Paenibacillus</taxon>
    </lineage>
</organism>
<proteinExistence type="predicted"/>
<protein>
    <submittedName>
        <fullName evidence="1">DUF5677 domain-containing protein</fullName>
    </submittedName>
</protein>
<dbReference type="EMBL" id="JARVWT010000002">
    <property type="protein sequence ID" value="MDH2330473.1"/>
    <property type="molecule type" value="Genomic_DNA"/>
</dbReference>
<evidence type="ECO:0000313" key="1">
    <source>
        <dbReference type="EMBL" id="MDH2330473.1"/>
    </source>
</evidence>
<dbReference type="AlphaFoldDB" id="A0AAP3ZWC3"/>
<gene>
    <name evidence="1" type="ORF">QDS18_06310</name>
</gene>
<accession>A0AAP3ZWC3</accession>
<reference evidence="1" key="1">
    <citation type="submission" date="2023-04" db="EMBL/GenBank/DDBJ databases">
        <title>Uncovering the Secrets of Slow-Growing Bacteria in Tropical Savanna Soil through Cultivation and Genomic Analysis.</title>
        <authorList>
            <person name="Goncalves O.S."/>
            <person name="Santana M.F."/>
        </authorList>
    </citation>
    <scope>NUCLEOTIDE SEQUENCE</scope>
    <source>
        <strain evidence="1">ANTI</strain>
    </source>
</reference>